<feature type="compositionally biased region" description="Gly residues" evidence="1">
    <location>
        <begin position="437"/>
        <end position="453"/>
    </location>
</feature>
<organism evidence="2">
    <name type="scientific">Heterosigma akashiwo</name>
    <name type="common">Chromophytic alga</name>
    <name type="synonym">Heterosigma carterae</name>
    <dbReference type="NCBI Taxonomy" id="2829"/>
    <lineage>
        <taxon>Eukaryota</taxon>
        <taxon>Sar</taxon>
        <taxon>Stramenopiles</taxon>
        <taxon>Ochrophyta</taxon>
        <taxon>Raphidophyceae</taxon>
        <taxon>Chattonellales</taxon>
        <taxon>Chattonellaceae</taxon>
        <taxon>Heterosigma</taxon>
    </lineage>
</organism>
<proteinExistence type="predicted"/>
<feature type="compositionally biased region" description="Acidic residues" evidence="1">
    <location>
        <begin position="553"/>
        <end position="562"/>
    </location>
</feature>
<evidence type="ECO:0000313" key="2">
    <source>
        <dbReference type="EMBL" id="CAE0640136.1"/>
    </source>
</evidence>
<evidence type="ECO:0000256" key="1">
    <source>
        <dbReference type="SAM" id="MobiDB-lite"/>
    </source>
</evidence>
<reference evidence="2" key="1">
    <citation type="submission" date="2021-01" db="EMBL/GenBank/DDBJ databases">
        <authorList>
            <person name="Corre E."/>
            <person name="Pelletier E."/>
            <person name="Niang G."/>
            <person name="Scheremetjew M."/>
            <person name="Finn R."/>
            <person name="Kale V."/>
            <person name="Holt S."/>
            <person name="Cochrane G."/>
            <person name="Meng A."/>
            <person name="Brown T."/>
            <person name="Cohen L."/>
        </authorList>
    </citation>
    <scope>NUCLEOTIDE SEQUENCE</scope>
    <source>
        <strain evidence="2">CCMP3107</strain>
    </source>
</reference>
<dbReference type="InterPro" id="IPR036465">
    <property type="entry name" value="vWFA_dom_sf"/>
</dbReference>
<feature type="region of interest" description="Disordered" evidence="1">
    <location>
        <begin position="437"/>
        <end position="562"/>
    </location>
</feature>
<feature type="compositionally biased region" description="Pro residues" evidence="1">
    <location>
        <begin position="535"/>
        <end position="549"/>
    </location>
</feature>
<gene>
    <name evidence="2" type="ORF">HAKA00212_LOCUS18955</name>
</gene>
<dbReference type="EMBL" id="HBIU01041792">
    <property type="protein sequence ID" value="CAE0640136.1"/>
    <property type="molecule type" value="Transcribed_RNA"/>
</dbReference>
<dbReference type="Gene3D" id="3.40.50.410">
    <property type="entry name" value="von Willebrand factor, type A domain"/>
    <property type="match status" value="1"/>
</dbReference>
<name>A0A7S3Y3L2_HETAK</name>
<dbReference type="SUPFAM" id="SSF53300">
    <property type="entry name" value="vWA-like"/>
    <property type="match status" value="1"/>
</dbReference>
<protein>
    <recommendedName>
        <fullName evidence="3">TROVE domain-containing protein</fullName>
    </recommendedName>
</protein>
<accession>A0A7S3Y3L2</accession>
<evidence type="ECO:0008006" key="3">
    <source>
        <dbReference type="Google" id="ProtNLM"/>
    </source>
</evidence>
<feature type="compositionally biased region" description="Basic and acidic residues" evidence="1">
    <location>
        <begin position="501"/>
        <end position="517"/>
    </location>
</feature>
<dbReference type="AlphaFoldDB" id="A0A7S3Y3L2"/>
<sequence length="562" mass="60535">MNATKAKLQLLESRAEQTKKADLKPNQSVQRVKAKTRKKIKFQISMLERECLSTGGVTNAIAKRIRRYCQAIPDHKLVFFLLNFPTEPWAQLADVVHLRPSDFALDYFLAACHGQGELPPSSLVATARDCAAADLPRLLEAHPALRRCYSYLRKRFEGALPPAARLAVAQLAPLEDVLWFFEELHTGAGGEGVERAVAARLAAGEPIAASGRERSSYGKLMERLLTFRKLGLADIASHIEAYADRRMAGIRLAGADKARVAVLGDCSASMEVAIETSSILGSLLSACLRAELVFFNDRLVFPSVAPAGARDVVAVTREVRAERCTSPARALYKYYKMKQPVDLFVVVSDEEENTPCEGMMFADLFAKYRAEVHPRAQVFLASFLEGPPGFLGKLRAALRAKGVGCRQFKFDRRRPDLSKLPHLLGMLALEVGDAAAAGGGGEGGGEAATGGGPWALMGEGEEKEEKEGKSSPAADDGNDNKSNLPSHAEATAPAASHQRPGKREALPSSEKLPKEAGAEETLPTHTPGDAVGLPPSVPQDPPALPPIPPEGAKEEEEEDLPA</sequence>